<evidence type="ECO:0000256" key="1">
    <source>
        <dbReference type="ARBA" id="ARBA00022723"/>
    </source>
</evidence>
<sequence length="62" mass="7519">YKTEMCRSWEETGTCRYGNKCQFAHAPNELRQVPRHPKYKTEVCRTFHEQGWCPYGRRCCFI</sequence>
<feature type="non-terminal residue" evidence="7">
    <location>
        <position position="62"/>
    </location>
</feature>
<dbReference type="GO" id="GO:0008270">
    <property type="term" value="F:zinc ion binding"/>
    <property type="evidence" value="ECO:0007669"/>
    <property type="project" value="UniProtKB-KW"/>
</dbReference>
<evidence type="ECO:0000256" key="4">
    <source>
        <dbReference type="ARBA" id="ARBA00022833"/>
    </source>
</evidence>
<feature type="non-terminal residue" evidence="7">
    <location>
        <position position="1"/>
    </location>
</feature>
<dbReference type="Pfam" id="PF00642">
    <property type="entry name" value="zf-CCCH"/>
    <property type="match status" value="2"/>
</dbReference>
<dbReference type="InterPro" id="IPR000571">
    <property type="entry name" value="Znf_CCCH"/>
</dbReference>
<dbReference type="PANTHER" id="PTHR12547:SF18">
    <property type="entry name" value="PROTEIN TIS11"/>
    <property type="match status" value="1"/>
</dbReference>
<name>A0A1Y2HN63_9FUNG</name>
<accession>A0A1Y2HN63</accession>
<dbReference type="SUPFAM" id="SSF90229">
    <property type="entry name" value="CCCH zinc finger"/>
    <property type="match status" value="2"/>
</dbReference>
<dbReference type="FunFam" id="4.10.1000.10:FF:000001">
    <property type="entry name" value="zinc finger CCCH domain-containing protein 15-like"/>
    <property type="match status" value="1"/>
</dbReference>
<dbReference type="EMBL" id="MCFL01000024">
    <property type="protein sequence ID" value="ORZ35153.1"/>
    <property type="molecule type" value="Genomic_DNA"/>
</dbReference>
<keyword evidence="1 5" id="KW-0479">Metal-binding</keyword>
<feature type="domain" description="C3H1-type" evidence="6">
    <location>
        <begin position="38"/>
        <end position="62"/>
    </location>
</feature>
<evidence type="ECO:0000313" key="7">
    <source>
        <dbReference type="EMBL" id="ORZ35153.1"/>
    </source>
</evidence>
<dbReference type="SMART" id="SM00356">
    <property type="entry name" value="ZnF_C3H1"/>
    <property type="match status" value="2"/>
</dbReference>
<evidence type="ECO:0000313" key="8">
    <source>
        <dbReference type="Proteomes" id="UP000193411"/>
    </source>
</evidence>
<proteinExistence type="predicted"/>
<dbReference type="PROSITE" id="PS50103">
    <property type="entry name" value="ZF_C3H1"/>
    <property type="match status" value="2"/>
</dbReference>
<keyword evidence="3 5" id="KW-0863">Zinc-finger</keyword>
<evidence type="ECO:0000256" key="2">
    <source>
        <dbReference type="ARBA" id="ARBA00022737"/>
    </source>
</evidence>
<feature type="zinc finger region" description="C3H1-type" evidence="5">
    <location>
        <begin position="1"/>
        <end position="28"/>
    </location>
</feature>
<dbReference type="FunFam" id="4.10.1000.10:FF:000002">
    <property type="entry name" value="Zinc finger protein 36, C3H1 type-like 1"/>
    <property type="match status" value="1"/>
</dbReference>
<organism evidence="7 8">
    <name type="scientific">Catenaria anguillulae PL171</name>
    <dbReference type="NCBI Taxonomy" id="765915"/>
    <lineage>
        <taxon>Eukaryota</taxon>
        <taxon>Fungi</taxon>
        <taxon>Fungi incertae sedis</taxon>
        <taxon>Blastocladiomycota</taxon>
        <taxon>Blastocladiomycetes</taxon>
        <taxon>Blastocladiales</taxon>
        <taxon>Catenariaceae</taxon>
        <taxon>Catenaria</taxon>
    </lineage>
</organism>
<dbReference type="InterPro" id="IPR045877">
    <property type="entry name" value="ZFP36-like"/>
</dbReference>
<dbReference type="STRING" id="765915.A0A1Y2HN63"/>
<keyword evidence="2" id="KW-0677">Repeat</keyword>
<evidence type="ECO:0000259" key="6">
    <source>
        <dbReference type="PROSITE" id="PS50103"/>
    </source>
</evidence>
<gene>
    <name evidence="7" type="ORF">BCR44DRAFT_1383835</name>
</gene>
<evidence type="ECO:0000256" key="3">
    <source>
        <dbReference type="ARBA" id="ARBA00022771"/>
    </source>
</evidence>
<feature type="domain" description="C3H1-type" evidence="6">
    <location>
        <begin position="1"/>
        <end position="28"/>
    </location>
</feature>
<dbReference type="Gene3D" id="4.10.1000.10">
    <property type="entry name" value="Zinc finger, CCCH-type"/>
    <property type="match status" value="2"/>
</dbReference>
<keyword evidence="4 5" id="KW-0862">Zinc</keyword>
<dbReference type="PANTHER" id="PTHR12547">
    <property type="entry name" value="CCCH ZINC FINGER/TIS11-RELATED"/>
    <property type="match status" value="1"/>
</dbReference>
<protein>
    <recommendedName>
        <fullName evidence="6">C3H1-type domain-containing protein</fullName>
    </recommendedName>
</protein>
<dbReference type="AlphaFoldDB" id="A0A1Y2HN63"/>
<dbReference type="Proteomes" id="UP000193411">
    <property type="component" value="Unassembled WGS sequence"/>
</dbReference>
<dbReference type="OrthoDB" id="410307at2759"/>
<keyword evidence="8" id="KW-1185">Reference proteome</keyword>
<dbReference type="InterPro" id="IPR036855">
    <property type="entry name" value="Znf_CCCH_sf"/>
</dbReference>
<dbReference type="GO" id="GO:0003729">
    <property type="term" value="F:mRNA binding"/>
    <property type="evidence" value="ECO:0007669"/>
    <property type="project" value="InterPro"/>
</dbReference>
<comment type="caution">
    <text evidence="7">The sequence shown here is derived from an EMBL/GenBank/DDBJ whole genome shotgun (WGS) entry which is preliminary data.</text>
</comment>
<evidence type="ECO:0000256" key="5">
    <source>
        <dbReference type="PROSITE-ProRule" id="PRU00723"/>
    </source>
</evidence>
<reference evidence="7 8" key="1">
    <citation type="submission" date="2016-07" db="EMBL/GenBank/DDBJ databases">
        <title>Pervasive Adenine N6-methylation of Active Genes in Fungi.</title>
        <authorList>
            <consortium name="DOE Joint Genome Institute"/>
            <person name="Mondo S.J."/>
            <person name="Dannebaum R.O."/>
            <person name="Kuo R.C."/>
            <person name="Labutti K."/>
            <person name="Haridas S."/>
            <person name="Kuo A."/>
            <person name="Salamov A."/>
            <person name="Ahrendt S.R."/>
            <person name="Lipzen A."/>
            <person name="Sullivan W."/>
            <person name="Andreopoulos W.B."/>
            <person name="Clum A."/>
            <person name="Lindquist E."/>
            <person name="Daum C."/>
            <person name="Ramamoorthy G.K."/>
            <person name="Gryganskyi A."/>
            <person name="Culley D."/>
            <person name="Magnuson J.K."/>
            <person name="James T.Y."/>
            <person name="O'Malley M.A."/>
            <person name="Stajich J.E."/>
            <person name="Spatafora J.W."/>
            <person name="Visel A."/>
            <person name="Grigoriev I.V."/>
        </authorList>
    </citation>
    <scope>NUCLEOTIDE SEQUENCE [LARGE SCALE GENOMIC DNA]</scope>
    <source>
        <strain evidence="7 8">PL171</strain>
    </source>
</reference>
<feature type="zinc finger region" description="C3H1-type" evidence="5">
    <location>
        <begin position="38"/>
        <end position="62"/>
    </location>
</feature>